<proteinExistence type="predicted"/>
<protein>
    <recommendedName>
        <fullName evidence="4">RNA polymerase II nuclear localization protein SLC7A6OS</fullName>
    </recommendedName>
</protein>
<feature type="region of interest" description="Disordered" evidence="1">
    <location>
        <begin position="199"/>
        <end position="269"/>
    </location>
</feature>
<dbReference type="AlphaFoldDB" id="A0A922LC87"/>
<evidence type="ECO:0000313" key="3">
    <source>
        <dbReference type="Proteomes" id="UP000790347"/>
    </source>
</evidence>
<feature type="compositionally biased region" description="Acidic residues" evidence="1">
    <location>
        <begin position="294"/>
        <end position="310"/>
    </location>
</feature>
<accession>A0A922LC87</accession>
<organism evidence="2 3">
    <name type="scientific">Dermatophagoides farinae</name>
    <name type="common">American house dust mite</name>
    <dbReference type="NCBI Taxonomy" id="6954"/>
    <lineage>
        <taxon>Eukaryota</taxon>
        <taxon>Metazoa</taxon>
        <taxon>Ecdysozoa</taxon>
        <taxon>Arthropoda</taxon>
        <taxon>Chelicerata</taxon>
        <taxon>Arachnida</taxon>
        <taxon>Acari</taxon>
        <taxon>Acariformes</taxon>
        <taxon>Sarcoptiformes</taxon>
        <taxon>Astigmata</taxon>
        <taxon>Psoroptidia</taxon>
        <taxon>Analgoidea</taxon>
        <taxon>Pyroglyphidae</taxon>
        <taxon>Dermatophagoidinae</taxon>
        <taxon>Dermatophagoides</taxon>
    </lineage>
</organism>
<reference evidence="2" key="2">
    <citation type="journal article" date="2022" name="Res Sq">
        <title>Comparative Genomics Reveals Insights into the Divergent Evolution of Astigmatic Mites and Household Pest Adaptations.</title>
        <authorList>
            <person name="Xiong Q."/>
            <person name="Wan A.T.-Y."/>
            <person name="Liu X.-Y."/>
            <person name="Fung C.S.-H."/>
            <person name="Xiao X."/>
            <person name="Malainual N."/>
            <person name="Hou J."/>
            <person name="Wang L."/>
            <person name="Wang M."/>
            <person name="Yang K."/>
            <person name="Cui Y."/>
            <person name="Leung E."/>
            <person name="Nong W."/>
            <person name="Shin S.-K."/>
            <person name="Au S."/>
            <person name="Jeong K.Y."/>
            <person name="Chew F.T."/>
            <person name="Hui J."/>
            <person name="Leung T.F."/>
            <person name="Tungtrongchitr A."/>
            <person name="Zhong N."/>
            <person name="Liu Z."/>
            <person name="Tsui S."/>
        </authorList>
    </citation>
    <scope>NUCLEOTIDE SEQUENCE</scope>
    <source>
        <strain evidence="2">Derf</strain>
        <tissue evidence="2">Whole organism</tissue>
    </source>
</reference>
<gene>
    <name evidence="2" type="ORF">DERF_000070</name>
</gene>
<feature type="compositionally biased region" description="Acidic residues" evidence="1">
    <location>
        <begin position="228"/>
        <end position="256"/>
    </location>
</feature>
<comment type="caution">
    <text evidence="2">The sequence shown here is derived from an EMBL/GenBank/DDBJ whole genome shotgun (WGS) entry which is preliminary data.</text>
</comment>
<evidence type="ECO:0000313" key="2">
    <source>
        <dbReference type="EMBL" id="KAH9525940.1"/>
    </source>
</evidence>
<evidence type="ECO:0008006" key="4">
    <source>
        <dbReference type="Google" id="ProtNLM"/>
    </source>
</evidence>
<dbReference type="EMBL" id="ASGP02000001">
    <property type="protein sequence ID" value="KAH9525940.1"/>
    <property type="molecule type" value="Genomic_DNA"/>
</dbReference>
<feature type="region of interest" description="Disordered" evidence="1">
    <location>
        <begin position="287"/>
        <end position="310"/>
    </location>
</feature>
<dbReference type="Proteomes" id="UP000790347">
    <property type="component" value="Unassembled WGS sequence"/>
</dbReference>
<sequence>MSNDNDNEYYTVIRVKRKYIEDPNCQDRYDSSVTNKRLRHIGSFSQKHDEISLNSQNLLKKMGFKDRKRIRFNDFDDDEQFSAYINNCHKYDDNDDDDGKFESKKSKQHNCCEQTIDENDILNISLPANDSVDLNQSDTTSNENDNHYTITCNGQPMITVNNSVADELMLSRQDKYLYDYYILMDDLMEFVEQDDKGDYDIDGNKNNTNVYDDEEPSSNDENYRYNDYPDEDGFTDDEDKDDDDDYDDDDDDDDDDYKNGKKFDEFDEYEDEYLDRVDNLCDDFDKLYRHDYDGDSDTDDDDDDDDEDYDREYAQRIMNLRRN</sequence>
<name>A0A922LC87_DERFA</name>
<evidence type="ECO:0000256" key="1">
    <source>
        <dbReference type="SAM" id="MobiDB-lite"/>
    </source>
</evidence>
<keyword evidence="3" id="KW-1185">Reference proteome</keyword>
<reference evidence="2" key="1">
    <citation type="submission" date="2013-05" db="EMBL/GenBank/DDBJ databases">
        <authorList>
            <person name="Yim A.K.Y."/>
            <person name="Chan T.F."/>
            <person name="Ji K.M."/>
            <person name="Liu X.Y."/>
            <person name="Zhou J.W."/>
            <person name="Li R.Q."/>
            <person name="Yang K.Y."/>
            <person name="Li J."/>
            <person name="Li M."/>
            <person name="Law P.T.W."/>
            <person name="Wu Y.L."/>
            <person name="Cai Z.L."/>
            <person name="Qin H."/>
            <person name="Bao Y."/>
            <person name="Leung R.K.K."/>
            <person name="Ng P.K.S."/>
            <person name="Zou J."/>
            <person name="Zhong X.J."/>
            <person name="Ran P.X."/>
            <person name="Zhong N.S."/>
            <person name="Liu Z.G."/>
            <person name="Tsui S.K.W."/>
        </authorList>
    </citation>
    <scope>NUCLEOTIDE SEQUENCE</scope>
    <source>
        <strain evidence="2">Derf</strain>
        <tissue evidence="2">Whole organism</tissue>
    </source>
</reference>